<proteinExistence type="predicted"/>
<evidence type="ECO:0000313" key="2">
    <source>
        <dbReference type="Proteomes" id="UP001234297"/>
    </source>
</evidence>
<sequence length="398" mass="45158">MAGSSRRWESDPLFSAAEVVQDSADRMESVFRMLLHEQSLVQGDPSDQKLLTSIEYHRRDLATALGTTKWQLEDFERALRFSALSNVSGLRDDSISRHQQFIRAIQEQIILVEKTLEESSTGDLNRNMHWVDLTEHDKDGFASFLSGANSTDHHLYYDSESSIMRRFLDSTSASGFDDKSDEIVEMKTEEIEHSKMNGVKHLEQSYDSVNGNKIRKVGPHSRPLGFESSVSLQVLTGDKECENSRMSSGVPDMEVDTSKNRLFGSQNRVDILGFPCNIWPAFRSKMTRNFTKRRKDGEVTDDYILDVEGGPLSSALDIPQVERNKQAWMGLASGSSARGILPFDGWANTVKSYSCLGSFQRLFQRFLYFIRYNRFPLRSILAIFATITMLGLLVFRIA</sequence>
<organism evidence="1 2">
    <name type="scientific">Persea americana</name>
    <name type="common">Avocado</name>
    <dbReference type="NCBI Taxonomy" id="3435"/>
    <lineage>
        <taxon>Eukaryota</taxon>
        <taxon>Viridiplantae</taxon>
        <taxon>Streptophyta</taxon>
        <taxon>Embryophyta</taxon>
        <taxon>Tracheophyta</taxon>
        <taxon>Spermatophyta</taxon>
        <taxon>Magnoliopsida</taxon>
        <taxon>Magnoliidae</taxon>
        <taxon>Laurales</taxon>
        <taxon>Lauraceae</taxon>
        <taxon>Persea</taxon>
    </lineage>
</organism>
<comment type="caution">
    <text evidence="1">The sequence shown here is derived from an EMBL/GenBank/DDBJ whole genome shotgun (WGS) entry which is preliminary data.</text>
</comment>
<gene>
    <name evidence="1" type="ORF">MRB53_034496</name>
</gene>
<protein>
    <submittedName>
        <fullName evidence="1">Uncharacterized protein</fullName>
    </submittedName>
</protein>
<reference evidence="1 2" key="1">
    <citation type="journal article" date="2022" name="Hortic Res">
        <title>A haplotype resolved chromosomal level avocado genome allows analysis of novel avocado genes.</title>
        <authorList>
            <person name="Nath O."/>
            <person name="Fletcher S.J."/>
            <person name="Hayward A."/>
            <person name="Shaw L.M."/>
            <person name="Masouleh A.K."/>
            <person name="Furtado A."/>
            <person name="Henry R.J."/>
            <person name="Mitter N."/>
        </authorList>
    </citation>
    <scope>NUCLEOTIDE SEQUENCE [LARGE SCALE GENOMIC DNA]</scope>
    <source>
        <strain evidence="2">cv. Hass</strain>
    </source>
</reference>
<evidence type="ECO:0000313" key="1">
    <source>
        <dbReference type="EMBL" id="KAJ8615124.1"/>
    </source>
</evidence>
<dbReference type="EMBL" id="CM056820">
    <property type="protein sequence ID" value="KAJ8615124.1"/>
    <property type="molecule type" value="Genomic_DNA"/>
</dbReference>
<dbReference type="Proteomes" id="UP001234297">
    <property type="component" value="Chromosome 12"/>
</dbReference>
<accession>A0ACC2K227</accession>
<keyword evidence="2" id="KW-1185">Reference proteome</keyword>
<name>A0ACC2K227_PERAE</name>